<dbReference type="PROSITE" id="PS01124">
    <property type="entry name" value="HTH_ARAC_FAMILY_2"/>
    <property type="match status" value="1"/>
</dbReference>
<dbReference type="InterPro" id="IPR009057">
    <property type="entry name" value="Homeodomain-like_sf"/>
</dbReference>
<keyword evidence="1" id="KW-0805">Transcription regulation</keyword>
<dbReference type="GO" id="GO:0043565">
    <property type="term" value="F:sequence-specific DNA binding"/>
    <property type="evidence" value="ECO:0007669"/>
    <property type="project" value="InterPro"/>
</dbReference>
<accession>A0A2T5V4W1</accession>
<evidence type="ECO:0000313" key="5">
    <source>
        <dbReference type="EMBL" id="PTW58760.1"/>
    </source>
</evidence>
<keyword evidence="2" id="KW-0238">DNA-binding</keyword>
<name>A0A2T5V4W1_9HYPH</name>
<comment type="caution">
    <text evidence="5">The sequence shown here is derived from an EMBL/GenBank/DDBJ whole genome shotgun (WGS) entry which is preliminary data.</text>
</comment>
<dbReference type="InterPro" id="IPR037923">
    <property type="entry name" value="HTH-like"/>
</dbReference>
<dbReference type="Pfam" id="PF02311">
    <property type="entry name" value="AraC_binding"/>
    <property type="match status" value="1"/>
</dbReference>
<keyword evidence="3" id="KW-0804">Transcription</keyword>
<dbReference type="Gene3D" id="1.10.10.60">
    <property type="entry name" value="Homeodomain-like"/>
    <property type="match status" value="2"/>
</dbReference>
<dbReference type="OrthoDB" id="9809338at2"/>
<dbReference type="InterPro" id="IPR014710">
    <property type="entry name" value="RmlC-like_jellyroll"/>
</dbReference>
<dbReference type="Pfam" id="PF12833">
    <property type="entry name" value="HTH_18"/>
    <property type="match status" value="1"/>
</dbReference>
<protein>
    <submittedName>
        <fullName evidence="5">AraC family transcriptional regulator</fullName>
    </submittedName>
</protein>
<organism evidence="5 6">
    <name type="scientific">Breoghania corrubedonensis</name>
    <dbReference type="NCBI Taxonomy" id="665038"/>
    <lineage>
        <taxon>Bacteria</taxon>
        <taxon>Pseudomonadati</taxon>
        <taxon>Pseudomonadota</taxon>
        <taxon>Alphaproteobacteria</taxon>
        <taxon>Hyphomicrobiales</taxon>
        <taxon>Stappiaceae</taxon>
        <taxon>Breoghania</taxon>
    </lineage>
</organism>
<evidence type="ECO:0000256" key="2">
    <source>
        <dbReference type="ARBA" id="ARBA00023125"/>
    </source>
</evidence>
<dbReference type="AlphaFoldDB" id="A0A2T5V4W1"/>
<evidence type="ECO:0000259" key="4">
    <source>
        <dbReference type="PROSITE" id="PS01124"/>
    </source>
</evidence>
<dbReference type="SMART" id="SM00342">
    <property type="entry name" value="HTH_ARAC"/>
    <property type="match status" value="1"/>
</dbReference>
<dbReference type="PANTHER" id="PTHR46796:SF2">
    <property type="entry name" value="TRANSCRIPTIONAL REGULATORY PROTEIN"/>
    <property type="match status" value="1"/>
</dbReference>
<dbReference type="EMBL" id="QAYG01000009">
    <property type="protein sequence ID" value="PTW58760.1"/>
    <property type="molecule type" value="Genomic_DNA"/>
</dbReference>
<dbReference type="SUPFAM" id="SSF51215">
    <property type="entry name" value="Regulatory protein AraC"/>
    <property type="match status" value="1"/>
</dbReference>
<dbReference type="RefSeq" id="WP_107991294.1">
    <property type="nucleotide sequence ID" value="NZ_QAYG01000009.1"/>
</dbReference>
<dbReference type="InterPro" id="IPR050204">
    <property type="entry name" value="AraC_XylS_family_regulators"/>
</dbReference>
<gene>
    <name evidence="5" type="ORF">C8N35_10963</name>
</gene>
<dbReference type="Proteomes" id="UP000244081">
    <property type="component" value="Unassembled WGS sequence"/>
</dbReference>
<reference evidence="5 6" key="1">
    <citation type="submission" date="2018-04" db="EMBL/GenBank/DDBJ databases">
        <title>Genomic Encyclopedia of Archaeal and Bacterial Type Strains, Phase II (KMG-II): from individual species to whole genera.</title>
        <authorList>
            <person name="Goeker M."/>
        </authorList>
    </citation>
    <scope>NUCLEOTIDE SEQUENCE [LARGE SCALE GENOMIC DNA]</scope>
    <source>
        <strain evidence="5 6">DSM 23382</strain>
    </source>
</reference>
<keyword evidence="6" id="KW-1185">Reference proteome</keyword>
<dbReference type="InterPro" id="IPR003313">
    <property type="entry name" value="AraC-bd"/>
</dbReference>
<dbReference type="Gene3D" id="2.60.120.10">
    <property type="entry name" value="Jelly Rolls"/>
    <property type="match status" value="1"/>
</dbReference>
<dbReference type="GO" id="GO:0003700">
    <property type="term" value="F:DNA-binding transcription factor activity"/>
    <property type="evidence" value="ECO:0007669"/>
    <property type="project" value="InterPro"/>
</dbReference>
<dbReference type="PANTHER" id="PTHR46796">
    <property type="entry name" value="HTH-TYPE TRANSCRIPTIONAL ACTIVATOR RHAS-RELATED"/>
    <property type="match status" value="1"/>
</dbReference>
<sequence>MQRNRYHHLGWHHGIEVFEASFSTQTFNRHSHEGFAIGAIADGAGGYDCRGESVILPAGSLSLLNPEEPHTGRAVADRVRYNMVYATEDAVRASLGLRRLTGFREVAPRDRDLRVTYYLQLLADRLNAAQGPGWRLAVEEAVHEVLARTFACYAGVPLRRPGHEPGMIRALRERIASGVTAGERLSLRDLAAERGFSPSYLIRSFARATGMTPHGYVVQCRIQLARDLMLDNVPAAEAALAAGFCDQAHMIRQFRRHYGVSPGVLIRH</sequence>
<evidence type="ECO:0000256" key="3">
    <source>
        <dbReference type="ARBA" id="ARBA00023163"/>
    </source>
</evidence>
<evidence type="ECO:0000313" key="6">
    <source>
        <dbReference type="Proteomes" id="UP000244081"/>
    </source>
</evidence>
<evidence type="ECO:0000256" key="1">
    <source>
        <dbReference type="ARBA" id="ARBA00023015"/>
    </source>
</evidence>
<dbReference type="InterPro" id="IPR018060">
    <property type="entry name" value="HTH_AraC"/>
</dbReference>
<proteinExistence type="predicted"/>
<dbReference type="SUPFAM" id="SSF46689">
    <property type="entry name" value="Homeodomain-like"/>
    <property type="match status" value="2"/>
</dbReference>
<feature type="domain" description="HTH araC/xylS-type" evidence="4">
    <location>
        <begin position="169"/>
        <end position="268"/>
    </location>
</feature>